<evidence type="ECO:0000313" key="4">
    <source>
        <dbReference type="Proteomes" id="UP000295707"/>
    </source>
</evidence>
<evidence type="ECO:0000256" key="1">
    <source>
        <dbReference type="SAM" id="MobiDB-lite"/>
    </source>
</evidence>
<feature type="region of interest" description="Disordered" evidence="1">
    <location>
        <begin position="63"/>
        <end position="90"/>
    </location>
</feature>
<comment type="caution">
    <text evidence="3">The sequence shown here is derived from an EMBL/GenBank/DDBJ whole genome shotgun (WGS) entry which is preliminary data.</text>
</comment>
<feature type="chain" id="PRO_5020620687" evidence="2">
    <location>
        <begin position="35"/>
        <end position="90"/>
    </location>
</feature>
<protein>
    <submittedName>
        <fullName evidence="3">Uncharacterized protein</fullName>
    </submittedName>
</protein>
<organism evidence="3 4">
    <name type="scientific">Thiogranum longum</name>
    <dbReference type="NCBI Taxonomy" id="1537524"/>
    <lineage>
        <taxon>Bacteria</taxon>
        <taxon>Pseudomonadati</taxon>
        <taxon>Pseudomonadota</taxon>
        <taxon>Gammaproteobacteria</taxon>
        <taxon>Chromatiales</taxon>
        <taxon>Ectothiorhodospiraceae</taxon>
        <taxon>Thiogranum</taxon>
    </lineage>
</organism>
<name>A0A4R1HCQ1_9GAMM</name>
<dbReference type="Proteomes" id="UP000295707">
    <property type="component" value="Unassembled WGS sequence"/>
</dbReference>
<reference evidence="3 4" key="1">
    <citation type="submission" date="2019-03" db="EMBL/GenBank/DDBJ databases">
        <title>Genomic Encyclopedia of Type Strains, Phase IV (KMG-IV): sequencing the most valuable type-strain genomes for metagenomic binning, comparative biology and taxonomic classification.</title>
        <authorList>
            <person name="Goeker M."/>
        </authorList>
    </citation>
    <scope>NUCLEOTIDE SEQUENCE [LARGE SCALE GENOMIC DNA]</scope>
    <source>
        <strain evidence="3 4">DSM 19610</strain>
    </source>
</reference>
<dbReference type="RefSeq" id="WP_132970917.1">
    <property type="nucleotide sequence ID" value="NZ_SMFX01000001.1"/>
</dbReference>
<sequence length="90" mass="9978">MRLFRLNGLLAVCRSWTISSWGLALCLMAAAAPAADDAQGEDLSQAFLEFLGEWEDEKGDWQDPLEYETPVDAPAVPEPKLNVEQSDETH</sequence>
<gene>
    <name evidence="3" type="ORF">DFR30_0219</name>
</gene>
<dbReference type="EMBL" id="SMFX01000001">
    <property type="protein sequence ID" value="TCK16999.1"/>
    <property type="molecule type" value="Genomic_DNA"/>
</dbReference>
<proteinExistence type="predicted"/>
<keyword evidence="2" id="KW-0732">Signal</keyword>
<evidence type="ECO:0000313" key="3">
    <source>
        <dbReference type="EMBL" id="TCK16999.1"/>
    </source>
</evidence>
<evidence type="ECO:0000256" key="2">
    <source>
        <dbReference type="SAM" id="SignalP"/>
    </source>
</evidence>
<keyword evidence="4" id="KW-1185">Reference proteome</keyword>
<dbReference type="AlphaFoldDB" id="A0A4R1HCQ1"/>
<feature type="signal peptide" evidence="2">
    <location>
        <begin position="1"/>
        <end position="34"/>
    </location>
</feature>
<accession>A0A4R1HCQ1</accession>